<proteinExistence type="predicted"/>
<evidence type="ECO:0000313" key="3">
    <source>
        <dbReference type="Proteomes" id="UP000726737"/>
    </source>
</evidence>
<organism evidence="2 3">
    <name type="scientific">Mortierella polycephala</name>
    <dbReference type="NCBI Taxonomy" id="41804"/>
    <lineage>
        <taxon>Eukaryota</taxon>
        <taxon>Fungi</taxon>
        <taxon>Fungi incertae sedis</taxon>
        <taxon>Mucoromycota</taxon>
        <taxon>Mortierellomycotina</taxon>
        <taxon>Mortierellomycetes</taxon>
        <taxon>Mortierellales</taxon>
        <taxon>Mortierellaceae</taxon>
        <taxon>Mortierella</taxon>
    </lineage>
</organism>
<accession>A0A9P6U727</accession>
<dbReference type="InterPro" id="IPR015424">
    <property type="entry name" value="PyrdxlP-dep_Trfase"/>
</dbReference>
<keyword evidence="3" id="KW-1185">Reference proteome</keyword>
<dbReference type="SUPFAM" id="SSF53383">
    <property type="entry name" value="PLP-dependent transferases"/>
    <property type="match status" value="1"/>
</dbReference>
<dbReference type="InterPro" id="IPR015422">
    <property type="entry name" value="PyrdxlP-dep_Trfase_small"/>
</dbReference>
<name>A0A9P6U727_9FUNG</name>
<feature type="domain" description="Aminotransferase class V" evidence="1">
    <location>
        <begin position="59"/>
        <end position="438"/>
    </location>
</feature>
<dbReference type="Gene3D" id="3.90.1150.10">
    <property type="entry name" value="Aspartate Aminotransferase, domain 1"/>
    <property type="match status" value="1"/>
</dbReference>
<dbReference type="AlphaFoldDB" id="A0A9P6U727"/>
<dbReference type="InterPro" id="IPR015421">
    <property type="entry name" value="PyrdxlP-dep_Trfase_major"/>
</dbReference>
<protein>
    <recommendedName>
        <fullName evidence="1">Aminotransferase class V domain-containing protein</fullName>
    </recommendedName>
</protein>
<dbReference type="EMBL" id="JAAAJA010000111">
    <property type="protein sequence ID" value="KAG0261918.1"/>
    <property type="molecule type" value="Genomic_DNA"/>
</dbReference>
<dbReference type="OrthoDB" id="420046at2759"/>
<evidence type="ECO:0000313" key="2">
    <source>
        <dbReference type="EMBL" id="KAG0261918.1"/>
    </source>
</evidence>
<dbReference type="PANTHER" id="PTHR43686:SF1">
    <property type="entry name" value="AMINOTRAN_5 DOMAIN-CONTAINING PROTEIN"/>
    <property type="match status" value="1"/>
</dbReference>
<dbReference type="InterPro" id="IPR000192">
    <property type="entry name" value="Aminotrans_V_dom"/>
</dbReference>
<dbReference type="Proteomes" id="UP000726737">
    <property type="component" value="Unassembled WGS sequence"/>
</dbReference>
<sequence length="772" mass="85913">MNPDTAMDYWVRLSKKSTSDFLKSVQDVIASPDINDTPFGRKKSTYTDWFASGKSLHTIEKIMLDRVLPFYANTHTGSTSTARYTSACVHNSRATIARCLNAQTEKGHPHEAAMIFCGDGSTSAILKVRNAFRLADEAYWVRKAHATEQHHSNLLPWRESVADVIVIHENADHQLDLQQLEHELIRYRDRPLKLGTFSAGSNLTGVLNDTDKIAEILHMYGAFAFFDYAGVGAYTTVDMNPQPSGRHNNTIRGNLAYKDGVFLSPHKMVGGPGSSGILAVRLEIFSWAEENSSTDRNELIPTNPGGGTVDMVIRGIHKYSNNVLAREEAGTPNILATIRAGLVYRLQEITDPRLILAKEHNLAAQIYNRLLESSPNITILGTPILDRVAVFCVLVSVPQLSLPAKPLQIHHLLLSMIMNDFFGIEMRSGCMCAGPYASQLLKFDAAKEAAFWKLLLDEGSRDQGVEYRACGSDSGQRAYGMNKVQDNIHQHNLASPSLKPGFVRFSFPYFVRNKDIAFVVESLEWVAKYGFLLIPLYRLDATSGTWSVRPALRQTICQDINSKRLKGGRRSDYTQVATDSIYGLYKILEWQRKEAQPASVLNKMPHKSTPQASDIAMNVLRRPSKWSLPIYNISYPTIIHSKSSFVSTFRTFIDTESTVIGSDSDAYPLVEYSSDSEPGDIASLQTPVRAVSSVHASDPKKSAAMEDISWQVLEAEARAVDNNALARQLRWFVTPLEVAELYISEIGSKPLSFFPSRVAKRSNGKKGRFPPA</sequence>
<gene>
    <name evidence="2" type="ORF">BG011_000538</name>
</gene>
<reference evidence="2" key="1">
    <citation type="journal article" date="2020" name="Fungal Divers.">
        <title>Resolving the Mortierellaceae phylogeny through synthesis of multi-gene phylogenetics and phylogenomics.</title>
        <authorList>
            <person name="Vandepol N."/>
            <person name="Liber J."/>
            <person name="Desiro A."/>
            <person name="Na H."/>
            <person name="Kennedy M."/>
            <person name="Barry K."/>
            <person name="Grigoriev I.V."/>
            <person name="Miller A.N."/>
            <person name="O'Donnell K."/>
            <person name="Stajich J.E."/>
            <person name="Bonito G."/>
        </authorList>
    </citation>
    <scope>NUCLEOTIDE SEQUENCE</scope>
    <source>
        <strain evidence="2">KOD948</strain>
    </source>
</reference>
<evidence type="ECO:0000259" key="1">
    <source>
        <dbReference type="Pfam" id="PF00266"/>
    </source>
</evidence>
<comment type="caution">
    <text evidence="2">The sequence shown here is derived from an EMBL/GenBank/DDBJ whole genome shotgun (WGS) entry which is preliminary data.</text>
</comment>
<dbReference type="Pfam" id="PF00266">
    <property type="entry name" value="Aminotran_5"/>
    <property type="match status" value="1"/>
</dbReference>
<dbReference type="PANTHER" id="PTHR43686">
    <property type="entry name" value="SULFURTRANSFERASE-RELATED"/>
    <property type="match status" value="1"/>
</dbReference>
<dbReference type="Gene3D" id="3.40.640.10">
    <property type="entry name" value="Type I PLP-dependent aspartate aminotransferase-like (Major domain)"/>
    <property type="match status" value="1"/>
</dbReference>